<feature type="transmembrane region" description="Helical" evidence="1">
    <location>
        <begin position="168"/>
        <end position="186"/>
    </location>
</feature>
<feature type="transmembrane region" description="Helical" evidence="1">
    <location>
        <begin position="111"/>
        <end position="129"/>
    </location>
</feature>
<feature type="transmembrane region" description="Helical" evidence="1">
    <location>
        <begin position="192"/>
        <end position="210"/>
    </location>
</feature>
<accession>A0A0G2T9I7</accession>
<sequence>MGDTASVSEHHESPTVTIVPLHRSHALVAEQQLFQWLKRFKLLMEVYHGLVWQLACTLTVCLLAWLAFPDVQGQCANGIVPALSSIVPVSTLAMLRGFAEFRPHTTNFAHLTVACLLINTGITVCTGFCGERRVIGLSFALVMVFFVLCSGLTYLAGNNPTRWKVIGIGYGWSVIVFYLLLYFSPVLWVSKIYSGLYVLVVTAASAVLIYETLDLIYQRGTLSKNSVCVSVVLYTIVMSLLNMSVAIFSGHVWVQEYAEKHGGRIDGVSLLSLL</sequence>
<keyword evidence="1" id="KW-0472">Membrane</keyword>
<evidence type="ECO:0000313" key="3">
    <source>
        <dbReference type="Proteomes" id="UP000105751"/>
    </source>
</evidence>
<feature type="transmembrane region" description="Helical" evidence="1">
    <location>
        <begin position="231"/>
        <end position="254"/>
    </location>
</feature>
<dbReference type="Proteomes" id="UP000105751">
    <property type="component" value="Segment"/>
</dbReference>
<dbReference type="EMBL" id="KP745641">
    <property type="protein sequence ID" value="AKI09042.1"/>
    <property type="molecule type" value="Genomic_DNA"/>
</dbReference>
<feature type="transmembrane region" description="Helical" evidence="1">
    <location>
        <begin position="135"/>
        <end position="156"/>
    </location>
</feature>
<proteinExistence type="predicted"/>
<evidence type="ECO:0000256" key="1">
    <source>
        <dbReference type="SAM" id="Phobius"/>
    </source>
</evidence>
<organismHost>
    <name type="scientific">Homo sapiens</name>
    <name type="common">Human</name>
    <dbReference type="NCBI Taxonomy" id="9606"/>
</organismHost>
<evidence type="ECO:0000313" key="2">
    <source>
        <dbReference type="EMBL" id="AKI09042.1"/>
    </source>
</evidence>
<feature type="transmembrane region" description="Helical" evidence="1">
    <location>
        <begin position="46"/>
        <end position="67"/>
    </location>
</feature>
<name>A0A0G2T9I7_HCMV</name>
<reference evidence="2 3" key="1">
    <citation type="journal article" date="2015" name="J. Virol.">
        <title>High-throughput analysis of human cytomegalovirus genome diversity highlights the widespread occurrence of gene-disrupting mutations and pervasive recombination.</title>
        <authorList>
            <person name="Sijmons S."/>
            <person name="Thys K."/>
            <person name="Mbong Ngwese M."/>
            <person name="Van Damme E."/>
            <person name="Dvorak J."/>
            <person name="Van Loock M."/>
            <person name="Li G."/>
            <person name="Tachezy R."/>
            <person name="Busson L."/>
            <person name="Aerssens J."/>
            <person name="Van Ranst M."/>
            <person name="Maes P."/>
        </authorList>
    </citation>
    <scope>NUCLEOTIDE SEQUENCE [LARGE SCALE GENOMIC DNA]</scope>
    <source>
        <strain evidence="2">BE/31/2011</strain>
    </source>
</reference>
<protein>
    <submittedName>
        <fullName evidence="2">Membrane protein US18</fullName>
    </submittedName>
</protein>
<gene>
    <name evidence="2" type="primary">US18</name>
</gene>
<organism evidence="2 3">
    <name type="scientific">Human cytomegalovirus</name>
    <name type="common">HHV-5</name>
    <name type="synonym">Human herpesvirus 5</name>
    <dbReference type="NCBI Taxonomy" id="10359"/>
    <lineage>
        <taxon>Viruses</taxon>
        <taxon>Duplodnaviria</taxon>
        <taxon>Heunggongvirae</taxon>
        <taxon>Peploviricota</taxon>
        <taxon>Herviviricetes</taxon>
        <taxon>Herpesvirales</taxon>
        <taxon>Orthoherpesviridae</taxon>
        <taxon>Betaherpesvirinae</taxon>
        <taxon>Cytomegalovirus</taxon>
        <taxon>Cytomegalovirus humanbeta5</taxon>
    </lineage>
</organism>
<keyword evidence="1" id="KW-1133">Transmembrane helix</keyword>
<feature type="transmembrane region" description="Helical" evidence="1">
    <location>
        <begin position="79"/>
        <end position="99"/>
    </location>
</feature>
<keyword evidence="1" id="KW-0812">Transmembrane</keyword>